<keyword evidence="1" id="KW-1185">Reference proteome</keyword>
<evidence type="ECO:0000313" key="2">
    <source>
        <dbReference type="WBParaSite" id="PDA_v2.g30368.t1"/>
    </source>
</evidence>
<organism evidence="1 2">
    <name type="scientific">Panagrolaimus davidi</name>
    <dbReference type="NCBI Taxonomy" id="227884"/>
    <lineage>
        <taxon>Eukaryota</taxon>
        <taxon>Metazoa</taxon>
        <taxon>Ecdysozoa</taxon>
        <taxon>Nematoda</taxon>
        <taxon>Chromadorea</taxon>
        <taxon>Rhabditida</taxon>
        <taxon>Tylenchina</taxon>
        <taxon>Panagrolaimomorpha</taxon>
        <taxon>Panagrolaimoidea</taxon>
        <taxon>Panagrolaimidae</taxon>
        <taxon>Panagrolaimus</taxon>
    </lineage>
</organism>
<dbReference type="Gene3D" id="3.30.710.10">
    <property type="entry name" value="Potassium Channel Kv1.1, Chain A"/>
    <property type="match status" value="1"/>
</dbReference>
<name>A0A914QF81_9BILA</name>
<dbReference type="AlphaFoldDB" id="A0A914QF81"/>
<dbReference type="CDD" id="cd14733">
    <property type="entry name" value="BACK"/>
    <property type="match status" value="1"/>
</dbReference>
<protein>
    <submittedName>
        <fullName evidence="2">Uncharacterized protein</fullName>
    </submittedName>
</protein>
<proteinExistence type="predicted"/>
<accession>A0A914QF81</accession>
<reference evidence="2" key="1">
    <citation type="submission" date="2022-11" db="UniProtKB">
        <authorList>
            <consortium name="WormBaseParasite"/>
        </authorList>
    </citation>
    <scope>IDENTIFICATION</scope>
</reference>
<dbReference type="InterPro" id="IPR011333">
    <property type="entry name" value="SKP1/BTB/POZ_sf"/>
</dbReference>
<evidence type="ECO:0000313" key="1">
    <source>
        <dbReference type="Proteomes" id="UP000887578"/>
    </source>
</evidence>
<dbReference type="WBParaSite" id="PDA_v2.g30368.t1">
    <property type="protein sequence ID" value="PDA_v2.g30368.t1"/>
    <property type="gene ID" value="PDA_v2.g30368"/>
</dbReference>
<dbReference type="Proteomes" id="UP000887578">
    <property type="component" value="Unplaced"/>
</dbReference>
<sequence>MSLPNDRWNRMLTEWTPDVKRPVGRPPTRWIDDLTKFANKTSVELFEYCVSDMCSEIPIEIDVDFSETTVNRAIQFCYGKIDGIKNYENDLIKFADKYGIKGLKKACLQSLKDQILNVENVCEIVEIAFEQNYALLKQKCLKFIIQKKAELGSEKLSKLPNEILVSTILSL</sequence>